<dbReference type="RefSeq" id="WP_361704977.1">
    <property type="nucleotide sequence ID" value="NZ_JBEZVE010000013.1"/>
</dbReference>
<feature type="region of interest" description="Disordered" evidence="1">
    <location>
        <begin position="14"/>
        <end position="34"/>
    </location>
</feature>
<keyword evidence="3" id="KW-1185">Reference proteome</keyword>
<evidence type="ECO:0000313" key="3">
    <source>
        <dbReference type="Proteomes" id="UP001550739"/>
    </source>
</evidence>
<dbReference type="EMBL" id="JBEZVE010000013">
    <property type="protein sequence ID" value="MEU3783673.1"/>
    <property type="molecule type" value="Genomic_DNA"/>
</dbReference>
<accession>A0ABV2ZM91</accession>
<protein>
    <submittedName>
        <fullName evidence="2">SAV_915 family protein</fullName>
    </submittedName>
</protein>
<proteinExistence type="predicted"/>
<dbReference type="Proteomes" id="UP001550739">
    <property type="component" value="Unassembled WGS sequence"/>
</dbReference>
<reference evidence="2 3" key="1">
    <citation type="submission" date="2024-06" db="EMBL/GenBank/DDBJ databases">
        <title>The Natural Products Discovery Center: Release of the First 8490 Sequenced Strains for Exploring Actinobacteria Biosynthetic Diversity.</title>
        <authorList>
            <person name="Kalkreuter E."/>
            <person name="Kautsar S.A."/>
            <person name="Yang D."/>
            <person name="Bader C.D."/>
            <person name="Teijaro C.N."/>
            <person name="Fluegel L."/>
            <person name="Davis C.M."/>
            <person name="Simpson J.R."/>
            <person name="Lauterbach L."/>
            <person name="Steele A.D."/>
            <person name="Gui C."/>
            <person name="Meng S."/>
            <person name="Li G."/>
            <person name="Viehrig K."/>
            <person name="Ye F."/>
            <person name="Su P."/>
            <person name="Kiefer A.F."/>
            <person name="Nichols A."/>
            <person name="Cepeda A.J."/>
            <person name="Yan W."/>
            <person name="Fan B."/>
            <person name="Jiang Y."/>
            <person name="Adhikari A."/>
            <person name="Zheng C.-J."/>
            <person name="Schuster L."/>
            <person name="Cowan T.M."/>
            <person name="Smanski M.J."/>
            <person name="Chevrette M.G."/>
            <person name="De Carvalho L.P.S."/>
            <person name="Shen B."/>
        </authorList>
    </citation>
    <scope>NUCLEOTIDE SEQUENCE [LARGE SCALE GENOMIC DNA]</scope>
    <source>
        <strain evidence="2 3">NPDC033843</strain>
    </source>
</reference>
<sequence>MGTPIRSRLLDYIEAEPPAGAAPAPPPTPQPGRSRLLEYAEAAGTEAIQPAPPGPKPNVPAYHTPVFVPAHPRYADVTDADGRPARVPFIAYELFEHPTAGTSPQTGTGTQTGDGTQTGAVAFAFTTRDRLVAALGEAQPWVATSIGPLAEAVSAYGATVLLDPRIAPGHHNWQPDDLAAYAREVR</sequence>
<gene>
    <name evidence="2" type="ORF">AB0E89_24515</name>
</gene>
<organism evidence="2 3">
    <name type="scientific">Streptomyces sp. 900129855</name>
    <dbReference type="NCBI Taxonomy" id="3155129"/>
    <lineage>
        <taxon>Bacteria</taxon>
        <taxon>Bacillati</taxon>
        <taxon>Actinomycetota</taxon>
        <taxon>Actinomycetes</taxon>
        <taxon>Kitasatosporales</taxon>
        <taxon>Streptomycetaceae</taxon>
        <taxon>Streptomyces</taxon>
    </lineage>
</organism>
<dbReference type="NCBIfam" id="NF042914">
    <property type="entry name" value="SAV915_dom"/>
    <property type="match status" value="1"/>
</dbReference>
<evidence type="ECO:0000313" key="2">
    <source>
        <dbReference type="EMBL" id="MEU3783673.1"/>
    </source>
</evidence>
<comment type="caution">
    <text evidence="2">The sequence shown here is derived from an EMBL/GenBank/DDBJ whole genome shotgun (WGS) entry which is preliminary data.</text>
</comment>
<evidence type="ECO:0000256" key="1">
    <source>
        <dbReference type="SAM" id="MobiDB-lite"/>
    </source>
</evidence>
<dbReference type="InterPro" id="IPR049975">
    <property type="entry name" value="SAV_915-like_dom"/>
</dbReference>
<name>A0ABV2ZM91_9ACTN</name>